<evidence type="ECO:0000313" key="2">
    <source>
        <dbReference type="EMBL" id="ANI16681.1"/>
    </source>
</evidence>
<dbReference type="EMBL" id="CP015878">
    <property type="protein sequence ID" value="ANI16681.1"/>
    <property type="molecule type" value="Genomic_DNA"/>
</dbReference>
<dbReference type="AlphaFoldDB" id="A0A1A9KGX5"/>
<dbReference type="RefSeq" id="WP_015994321.1">
    <property type="nucleotide sequence ID" value="NZ_CP015878.1"/>
</dbReference>
<sequence length="62" mass="7168">MYDNPSHLKDREIKLRVDETTYELIGALARFHRTQKAVLVRDLVEAALERLAENDSEQQTVA</sequence>
<dbReference type="EMBL" id="CP015878">
    <property type="protein sequence ID" value="ANI14456.1"/>
    <property type="molecule type" value="Genomic_DNA"/>
</dbReference>
<evidence type="ECO:0000313" key="1">
    <source>
        <dbReference type="EMBL" id="ANI14456.1"/>
    </source>
</evidence>
<accession>A0A1A9KGX5</accession>
<gene>
    <name evidence="1" type="ORF">A9C11_10880</name>
    <name evidence="2" type="ORF">A9C11_23130</name>
</gene>
<name>A0A1A9KGX5_9PSED</name>
<reference evidence="2 3" key="1">
    <citation type="submission" date="2016-05" db="EMBL/GenBank/DDBJ databases">
        <title>Genome Sequence of Pseudomonas citronellolis Strain SJTE-3, an Estrogens and Persistent Organic Pollutants degradation strain.</title>
        <authorList>
            <person name="Liang R."/>
        </authorList>
    </citation>
    <scope>NUCLEOTIDE SEQUENCE [LARGE SCALE GENOMIC DNA]</scope>
    <source>
        <strain evidence="2 3">SJTE-3</strain>
    </source>
</reference>
<organism evidence="2 3">
    <name type="scientific">Pseudomonas citronellolis</name>
    <dbReference type="NCBI Taxonomy" id="53408"/>
    <lineage>
        <taxon>Bacteria</taxon>
        <taxon>Pseudomonadati</taxon>
        <taxon>Pseudomonadota</taxon>
        <taxon>Gammaproteobacteria</taxon>
        <taxon>Pseudomonadales</taxon>
        <taxon>Pseudomonadaceae</taxon>
        <taxon>Pseudomonas</taxon>
    </lineage>
</organism>
<protein>
    <submittedName>
        <fullName evidence="2">Uncharacterized protein</fullName>
    </submittedName>
</protein>
<evidence type="ECO:0000313" key="3">
    <source>
        <dbReference type="Proteomes" id="UP000077748"/>
    </source>
</evidence>
<proteinExistence type="predicted"/>
<dbReference type="Proteomes" id="UP000077748">
    <property type="component" value="Chromosome"/>
</dbReference>